<keyword evidence="3 8" id="KW-0597">Phosphoprotein</keyword>
<dbReference type="EMBL" id="CP000510">
    <property type="protein sequence ID" value="ABM04509.1"/>
    <property type="molecule type" value="Genomic_DNA"/>
</dbReference>
<dbReference type="RefSeq" id="WP_011771064.1">
    <property type="nucleotide sequence ID" value="NC_008709.1"/>
</dbReference>
<protein>
    <submittedName>
        <fullName evidence="12">Two component transcriptional regulator, winged helix family protein</fullName>
    </submittedName>
</protein>
<dbReference type="InterPro" id="IPR001867">
    <property type="entry name" value="OmpR/PhoB-type_DNA-bd"/>
</dbReference>
<name>A1SYE4_PSYIN</name>
<dbReference type="CDD" id="cd00383">
    <property type="entry name" value="trans_reg_C"/>
    <property type="match status" value="1"/>
</dbReference>
<dbReference type="PANTHER" id="PTHR48111">
    <property type="entry name" value="REGULATOR OF RPOS"/>
    <property type="match status" value="1"/>
</dbReference>
<dbReference type="PROSITE" id="PS50110">
    <property type="entry name" value="RESPONSE_REGULATORY"/>
    <property type="match status" value="1"/>
</dbReference>
<proteinExistence type="predicted"/>
<dbReference type="InterPro" id="IPR036388">
    <property type="entry name" value="WH-like_DNA-bd_sf"/>
</dbReference>
<feature type="modified residue" description="4-aspartylphosphate" evidence="8">
    <location>
        <position position="57"/>
    </location>
</feature>
<dbReference type="GO" id="GO:0000156">
    <property type="term" value="F:phosphorelay response regulator activity"/>
    <property type="evidence" value="ECO:0007669"/>
    <property type="project" value="TreeGrafter"/>
</dbReference>
<dbReference type="OrthoDB" id="9802426at2"/>
<gene>
    <name evidence="12" type="ordered locus">Ping_2802</name>
</gene>
<keyword evidence="2" id="KW-0963">Cytoplasm</keyword>
<dbReference type="GO" id="GO:0005829">
    <property type="term" value="C:cytosol"/>
    <property type="evidence" value="ECO:0007669"/>
    <property type="project" value="TreeGrafter"/>
</dbReference>
<evidence type="ECO:0000256" key="3">
    <source>
        <dbReference type="ARBA" id="ARBA00022553"/>
    </source>
</evidence>
<dbReference type="InterPro" id="IPR001789">
    <property type="entry name" value="Sig_transdc_resp-reg_receiver"/>
</dbReference>
<dbReference type="SUPFAM" id="SSF46894">
    <property type="entry name" value="C-terminal effector domain of the bipartite response regulators"/>
    <property type="match status" value="1"/>
</dbReference>
<dbReference type="eggNOG" id="COG0745">
    <property type="taxonomic scope" value="Bacteria"/>
</dbReference>
<dbReference type="PROSITE" id="PS51755">
    <property type="entry name" value="OMPR_PHOB"/>
    <property type="match status" value="1"/>
</dbReference>
<evidence type="ECO:0000259" key="10">
    <source>
        <dbReference type="PROSITE" id="PS50110"/>
    </source>
</evidence>
<evidence type="ECO:0000259" key="11">
    <source>
        <dbReference type="PROSITE" id="PS51755"/>
    </source>
</evidence>
<dbReference type="SMART" id="SM00448">
    <property type="entry name" value="REC"/>
    <property type="match status" value="1"/>
</dbReference>
<evidence type="ECO:0000256" key="4">
    <source>
        <dbReference type="ARBA" id="ARBA00023012"/>
    </source>
</evidence>
<dbReference type="AlphaFoldDB" id="A1SYE4"/>
<evidence type="ECO:0000256" key="1">
    <source>
        <dbReference type="ARBA" id="ARBA00004496"/>
    </source>
</evidence>
<dbReference type="GO" id="GO:0000976">
    <property type="term" value="F:transcription cis-regulatory region binding"/>
    <property type="evidence" value="ECO:0007669"/>
    <property type="project" value="TreeGrafter"/>
</dbReference>
<dbReference type="Proteomes" id="UP000000639">
    <property type="component" value="Chromosome"/>
</dbReference>
<dbReference type="Pfam" id="PF00072">
    <property type="entry name" value="Response_reg"/>
    <property type="match status" value="1"/>
</dbReference>
<dbReference type="Gene3D" id="1.10.10.10">
    <property type="entry name" value="Winged helix-like DNA-binding domain superfamily/Winged helix DNA-binding domain"/>
    <property type="match status" value="1"/>
</dbReference>
<organism evidence="12 13">
    <name type="scientific">Psychromonas ingrahamii (strain DSM 17664 / CCUG 51855 / 37)</name>
    <dbReference type="NCBI Taxonomy" id="357804"/>
    <lineage>
        <taxon>Bacteria</taxon>
        <taxon>Pseudomonadati</taxon>
        <taxon>Pseudomonadota</taxon>
        <taxon>Gammaproteobacteria</taxon>
        <taxon>Alteromonadales</taxon>
        <taxon>Psychromonadaceae</taxon>
        <taxon>Psychromonas</taxon>
    </lineage>
</organism>
<dbReference type="STRING" id="357804.Ping_2802"/>
<dbReference type="FunFam" id="1.10.10.10:FF:000099">
    <property type="entry name" value="Two-component system response regulator TorR"/>
    <property type="match status" value="1"/>
</dbReference>
<accession>A1SYE4</accession>
<evidence type="ECO:0000256" key="7">
    <source>
        <dbReference type="ARBA" id="ARBA00023163"/>
    </source>
</evidence>
<evidence type="ECO:0000256" key="2">
    <source>
        <dbReference type="ARBA" id="ARBA00022490"/>
    </source>
</evidence>
<comment type="subcellular location">
    <subcellularLocation>
        <location evidence="1">Cytoplasm</location>
    </subcellularLocation>
</comment>
<dbReference type="HOGENOM" id="CLU_000445_30_4_6"/>
<feature type="DNA-binding region" description="OmpR/PhoB-type" evidence="9">
    <location>
        <begin position="139"/>
        <end position="239"/>
    </location>
</feature>
<sequence>MDDRSKKPILIVDDEVDVRILVSDVLNQAGYPCVAVADGNTMFGEMKKALFSLLIIDLRLKNEDGLVLARSVRENSNIPILMLTGKGSETDRILSLEIAADDFLMKPFNIRELVARVNALQRRAVMTINNDPADLSDSHECLSFGHWILDLSARELRNSSGEVTLLTYGEFTLLESLATRPKRVISREQLLEYLRGAEGDTFDRTVDVLISRLRQKLEINSRSPRYIRTERGIGYSFSENVSKSIR</sequence>
<evidence type="ECO:0000256" key="8">
    <source>
        <dbReference type="PROSITE-ProRule" id="PRU00169"/>
    </source>
</evidence>
<keyword evidence="13" id="KW-1185">Reference proteome</keyword>
<dbReference type="SUPFAM" id="SSF52172">
    <property type="entry name" value="CheY-like"/>
    <property type="match status" value="1"/>
</dbReference>
<dbReference type="Gene3D" id="3.40.50.2300">
    <property type="match status" value="1"/>
</dbReference>
<dbReference type="GO" id="GO:0006355">
    <property type="term" value="P:regulation of DNA-templated transcription"/>
    <property type="evidence" value="ECO:0007669"/>
    <property type="project" value="InterPro"/>
</dbReference>
<evidence type="ECO:0000256" key="5">
    <source>
        <dbReference type="ARBA" id="ARBA00023015"/>
    </source>
</evidence>
<dbReference type="InterPro" id="IPR039420">
    <property type="entry name" value="WalR-like"/>
</dbReference>
<dbReference type="InterPro" id="IPR011006">
    <property type="entry name" value="CheY-like_superfamily"/>
</dbReference>
<dbReference type="Gene3D" id="6.10.250.690">
    <property type="match status" value="1"/>
</dbReference>
<keyword evidence="4" id="KW-0902">Two-component regulatory system</keyword>
<dbReference type="SMART" id="SM00862">
    <property type="entry name" value="Trans_reg_C"/>
    <property type="match status" value="1"/>
</dbReference>
<feature type="domain" description="OmpR/PhoB-type" evidence="11">
    <location>
        <begin position="139"/>
        <end position="239"/>
    </location>
</feature>
<dbReference type="InterPro" id="IPR016032">
    <property type="entry name" value="Sig_transdc_resp-reg_C-effctor"/>
</dbReference>
<dbReference type="PANTHER" id="PTHR48111:SF4">
    <property type="entry name" value="DNA-BINDING DUAL TRANSCRIPTIONAL REGULATOR OMPR"/>
    <property type="match status" value="1"/>
</dbReference>
<keyword evidence="5" id="KW-0805">Transcription regulation</keyword>
<evidence type="ECO:0000256" key="6">
    <source>
        <dbReference type="ARBA" id="ARBA00023125"/>
    </source>
</evidence>
<dbReference type="KEGG" id="pin:Ping_2802"/>
<keyword evidence="6 9" id="KW-0238">DNA-binding</keyword>
<evidence type="ECO:0000313" key="12">
    <source>
        <dbReference type="EMBL" id="ABM04509.1"/>
    </source>
</evidence>
<evidence type="ECO:0000313" key="13">
    <source>
        <dbReference type="Proteomes" id="UP000000639"/>
    </source>
</evidence>
<dbReference type="GO" id="GO:0032993">
    <property type="term" value="C:protein-DNA complex"/>
    <property type="evidence" value="ECO:0007669"/>
    <property type="project" value="TreeGrafter"/>
</dbReference>
<keyword evidence="7" id="KW-0804">Transcription</keyword>
<dbReference type="Pfam" id="PF00486">
    <property type="entry name" value="Trans_reg_C"/>
    <property type="match status" value="1"/>
</dbReference>
<feature type="domain" description="Response regulatory" evidence="10">
    <location>
        <begin position="8"/>
        <end position="121"/>
    </location>
</feature>
<reference evidence="12 13" key="1">
    <citation type="submission" date="2007-01" db="EMBL/GenBank/DDBJ databases">
        <title>Complete sequence of Psychromonas ingrahamii 37.</title>
        <authorList>
            <consortium name="US DOE Joint Genome Institute"/>
            <person name="Copeland A."/>
            <person name="Lucas S."/>
            <person name="Lapidus A."/>
            <person name="Barry K."/>
            <person name="Detter J.C."/>
            <person name="Glavina del Rio T."/>
            <person name="Hammon N."/>
            <person name="Israni S."/>
            <person name="Dalin E."/>
            <person name="Tice H."/>
            <person name="Pitluck S."/>
            <person name="Thompson L.S."/>
            <person name="Brettin T."/>
            <person name="Bruce D."/>
            <person name="Han C."/>
            <person name="Tapia R."/>
            <person name="Schmutz J."/>
            <person name="Larimer F."/>
            <person name="Land M."/>
            <person name="Hauser L."/>
            <person name="Kyrpides N."/>
            <person name="Ivanova N."/>
            <person name="Staley J."/>
            <person name="Richardson P."/>
        </authorList>
    </citation>
    <scope>NUCLEOTIDE SEQUENCE [LARGE SCALE GENOMIC DNA]</scope>
    <source>
        <strain evidence="12 13">37</strain>
    </source>
</reference>
<evidence type="ECO:0000256" key="9">
    <source>
        <dbReference type="PROSITE-ProRule" id="PRU01091"/>
    </source>
</evidence>